<keyword evidence="2" id="KW-0812">Transmembrane</keyword>
<feature type="region of interest" description="Disordered" evidence="1">
    <location>
        <begin position="167"/>
        <end position="200"/>
    </location>
</feature>
<evidence type="ECO:0000256" key="2">
    <source>
        <dbReference type="SAM" id="Phobius"/>
    </source>
</evidence>
<proteinExistence type="predicted"/>
<sequence length="792" mass="89950">MNNYYLPANLHCCYRQDLSPLLPLFWHKFVVIEMVPEKFANSATHLPILRLTRRVGVLAAVAFLAMLLVWSVDHSTITIILDFWRYPTESISLKLENSPNFLPLSTPQNVLNVAQTPQISPEPRHSTLDADFNSTQISFRGGKNDTLATKKNPDEVLVNPLQNVTEQAAQGGIPSGSGQRIPDPDETRERTGRGQKGVGQDGLRLSWVSAELEQSYTSNLLSRMWALGGEPCKDSRTVDIKFLNFDDGKPVVLSTGNVHEVVFQAVYESGNSRCGGGDYFEINLAGELWRSRPPTRDLGNGTYSFVLQVHPDFAGVYNLTIILLFRQFEGLKFSTARFAFDKQLRGIPIMFSKSEAKLPELHLCEKSDFNRDVWAGRWTRHVKNDGCEISNDGRYRCLEPDYACTNPWCSGSLGSLESNGWVYSAHCSFRLFSSENAWNCFNNRWLFFWGDSNHVDTVRNILFFFLGVPFKELDAVTRRFDKKFINHKNESQSVRITNIFNGHWDEALNYQGLNSLSNEGHRDLVKSFFNGSAVPDTIIFNSGLHDGIYWHGVKQFIRGAEYAASFWKEILDGVKKRGLEVPNVIFRSTIATGGYARTLPFNPSKMEAFNGILLEKLRTAGLLTGVIDDFDMTWAWHFDNRCNDGVHYGRFPSKSKWRDGQIGHQYFVDLMLGHVCSALLFRPEIDEEYAQPERAIIETMPKNSAKSTTHWLTQRVGVLTAVTFLAILFVWSSDHPRITLFLDLRRYPTESPSQIHDDSLEFLKIDKNNILSRHRDPDPALVSPMQNVSGTW</sequence>
<keyword evidence="2" id="KW-1133">Transmembrane helix</keyword>
<dbReference type="PANTHER" id="PTHR35124:SF1">
    <property type="entry name" value="CYTOCHROME P450 FAMILY PROTEIN"/>
    <property type="match status" value="1"/>
</dbReference>
<dbReference type="OrthoDB" id="2015909at2759"/>
<dbReference type="Proteomes" id="UP001153076">
    <property type="component" value="Unassembled WGS sequence"/>
</dbReference>
<dbReference type="EMBL" id="JAKOGI010000006">
    <property type="protein sequence ID" value="KAJ8451973.1"/>
    <property type="molecule type" value="Genomic_DNA"/>
</dbReference>
<dbReference type="PANTHER" id="PTHR35124">
    <property type="entry name" value="CYTOCHROME P450 FAMILY PROTEIN"/>
    <property type="match status" value="1"/>
</dbReference>
<evidence type="ECO:0000313" key="4">
    <source>
        <dbReference type="Proteomes" id="UP001153076"/>
    </source>
</evidence>
<reference evidence="3" key="1">
    <citation type="submission" date="2022-04" db="EMBL/GenBank/DDBJ databases">
        <title>Carnegiea gigantea Genome sequencing and assembly v2.</title>
        <authorList>
            <person name="Copetti D."/>
            <person name="Sanderson M.J."/>
            <person name="Burquez A."/>
            <person name="Wojciechowski M.F."/>
        </authorList>
    </citation>
    <scope>NUCLEOTIDE SEQUENCE</scope>
    <source>
        <strain evidence="3">SGP5-SGP5p</strain>
        <tissue evidence="3">Aerial part</tissue>
    </source>
</reference>
<keyword evidence="2" id="KW-0472">Membrane</keyword>
<keyword evidence="4" id="KW-1185">Reference proteome</keyword>
<protein>
    <submittedName>
        <fullName evidence="3">Uncharacterized protein</fullName>
    </submittedName>
</protein>
<feature type="transmembrane region" description="Helical" evidence="2">
    <location>
        <begin position="55"/>
        <end position="72"/>
    </location>
</feature>
<dbReference type="AlphaFoldDB" id="A0A9Q1KYM6"/>
<evidence type="ECO:0000313" key="3">
    <source>
        <dbReference type="EMBL" id="KAJ8451973.1"/>
    </source>
</evidence>
<accession>A0A9Q1KYM6</accession>
<gene>
    <name evidence="3" type="ORF">Cgig2_016554</name>
</gene>
<comment type="caution">
    <text evidence="3">The sequence shown here is derived from an EMBL/GenBank/DDBJ whole genome shotgun (WGS) entry which is preliminary data.</text>
</comment>
<name>A0A9Q1KYM6_9CARY</name>
<feature type="compositionally biased region" description="Basic and acidic residues" evidence="1">
    <location>
        <begin position="182"/>
        <end position="192"/>
    </location>
</feature>
<organism evidence="3 4">
    <name type="scientific">Carnegiea gigantea</name>
    <dbReference type="NCBI Taxonomy" id="171969"/>
    <lineage>
        <taxon>Eukaryota</taxon>
        <taxon>Viridiplantae</taxon>
        <taxon>Streptophyta</taxon>
        <taxon>Embryophyta</taxon>
        <taxon>Tracheophyta</taxon>
        <taxon>Spermatophyta</taxon>
        <taxon>Magnoliopsida</taxon>
        <taxon>eudicotyledons</taxon>
        <taxon>Gunneridae</taxon>
        <taxon>Pentapetalae</taxon>
        <taxon>Caryophyllales</taxon>
        <taxon>Cactineae</taxon>
        <taxon>Cactaceae</taxon>
        <taxon>Cactoideae</taxon>
        <taxon>Echinocereeae</taxon>
        <taxon>Carnegiea</taxon>
    </lineage>
</organism>
<evidence type="ECO:0000256" key="1">
    <source>
        <dbReference type="SAM" id="MobiDB-lite"/>
    </source>
</evidence>